<feature type="domain" description="ABC transporter" evidence="5">
    <location>
        <begin position="113"/>
        <end position="187"/>
    </location>
</feature>
<feature type="region of interest" description="Disordered" evidence="4">
    <location>
        <begin position="70"/>
        <end position="103"/>
    </location>
</feature>
<sequence>MRRHHREVTSEHHDRGTGPGQGFPHPRWTAPDAVAGGRPRLVHHPAMPHPRAGGRIGLGQVHHRPHDRAFGEAHSRSDHPVRAGRHTGAGRGQSGPRTDGVPGPLRVVEPFHTVEHHLARTLRLHGRACDRAETWRQVLELLERVTLPAREVVHRRPHELSGGQRQRVAIARALAPGAKVIVADEPVSMLDVSIRLGILSLLATASPRPAGEAPAGGRRPRCGPRRRQRGRIQPLHRAMGGSRVGRSVI</sequence>
<proteinExistence type="predicted"/>
<dbReference type="PANTHER" id="PTHR43776:SF8">
    <property type="entry name" value="ABC TRANSPORTER, ATP-BINDING PROTEIN"/>
    <property type="match status" value="1"/>
</dbReference>
<keyword evidence="3" id="KW-0067">ATP-binding</keyword>
<feature type="compositionally biased region" description="Basic and acidic residues" evidence="4">
    <location>
        <begin position="70"/>
        <end position="81"/>
    </location>
</feature>
<feature type="compositionally biased region" description="Basic residues" evidence="4">
    <location>
        <begin position="218"/>
        <end position="230"/>
    </location>
</feature>
<dbReference type="Proteomes" id="UP000186096">
    <property type="component" value="Unassembled WGS sequence"/>
</dbReference>
<dbReference type="STRING" id="58117.SAMN05421833_15511"/>
<feature type="region of interest" description="Disordered" evidence="4">
    <location>
        <begin position="1"/>
        <end position="47"/>
    </location>
</feature>
<evidence type="ECO:0000259" key="5">
    <source>
        <dbReference type="Pfam" id="PF00005"/>
    </source>
</evidence>
<organism evidence="6 7">
    <name type="scientific">Microbispora rosea</name>
    <dbReference type="NCBI Taxonomy" id="58117"/>
    <lineage>
        <taxon>Bacteria</taxon>
        <taxon>Bacillati</taxon>
        <taxon>Actinomycetota</taxon>
        <taxon>Actinomycetes</taxon>
        <taxon>Streptosporangiales</taxon>
        <taxon>Streptosporangiaceae</taxon>
        <taxon>Microbispora</taxon>
    </lineage>
</organism>
<dbReference type="AlphaFoldDB" id="A0A1N7HJB4"/>
<dbReference type="InterPro" id="IPR003439">
    <property type="entry name" value="ABC_transporter-like_ATP-bd"/>
</dbReference>
<accession>A0A1N7HJB4</accession>
<evidence type="ECO:0000256" key="2">
    <source>
        <dbReference type="ARBA" id="ARBA00022741"/>
    </source>
</evidence>
<feature type="region of interest" description="Disordered" evidence="4">
    <location>
        <begin position="207"/>
        <end position="249"/>
    </location>
</feature>
<dbReference type="InterPro" id="IPR017871">
    <property type="entry name" value="ABC_transporter-like_CS"/>
</dbReference>
<dbReference type="InterPro" id="IPR027417">
    <property type="entry name" value="P-loop_NTPase"/>
</dbReference>
<keyword evidence="2" id="KW-0547">Nucleotide-binding</keyword>
<keyword evidence="7" id="KW-1185">Reference proteome</keyword>
<dbReference type="PANTHER" id="PTHR43776">
    <property type="entry name" value="TRANSPORT ATP-BINDING PROTEIN"/>
    <property type="match status" value="1"/>
</dbReference>
<reference evidence="7" key="1">
    <citation type="submission" date="2017-01" db="EMBL/GenBank/DDBJ databases">
        <authorList>
            <person name="Varghese N."/>
            <person name="Submissions S."/>
        </authorList>
    </citation>
    <scope>NUCLEOTIDE SEQUENCE [LARGE SCALE GENOMIC DNA]</scope>
    <source>
        <strain evidence="7">ATCC 12950</strain>
    </source>
</reference>
<evidence type="ECO:0000256" key="1">
    <source>
        <dbReference type="ARBA" id="ARBA00022448"/>
    </source>
</evidence>
<evidence type="ECO:0000313" key="6">
    <source>
        <dbReference type="EMBL" id="SIS24873.1"/>
    </source>
</evidence>
<keyword evidence="1" id="KW-0813">Transport</keyword>
<evidence type="ECO:0000313" key="7">
    <source>
        <dbReference type="Proteomes" id="UP000186096"/>
    </source>
</evidence>
<dbReference type="GO" id="GO:0016887">
    <property type="term" value="F:ATP hydrolysis activity"/>
    <property type="evidence" value="ECO:0007669"/>
    <property type="project" value="InterPro"/>
</dbReference>
<feature type="compositionally biased region" description="Low complexity" evidence="4">
    <location>
        <begin position="207"/>
        <end position="217"/>
    </location>
</feature>
<protein>
    <submittedName>
        <fullName evidence="6">ABC transporter</fullName>
    </submittedName>
</protein>
<dbReference type="InterPro" id="IPR050319">
    <property type="entry name" value="ABC_transp_ATP-bind"/>
</dbReference>
<gene>
    <name evidence="6" type="ORF">SAMN05421833_15511</name>
</gene>
<evidence type="ECO:0000256" key="4">
    <source>
        <dbReference type="SAM" id="MobiDB-lite"/>
    </source>
</evidence>
<dbReference type="Gene3D" id="3.40.50.300">
    <property type="entry name" value="P-loop containing nucleotide triphosphate hydrolases"/>
    <property type="match status" value="1"/>
</dbReference>
<evidence type="ECO:0000256" key="3">
    <source>
        <dbReference type="ARBA" id="ARBA00022840"/>
    </source>
</evidence>
<dbReference type="SUPFAM" id="SSF52540">
    <property type="entry name" value="P-loop containing nucleoside triphosphate hydrolases"/>
    <property type="match status" value="1"/>
</dbReference>
<dbReference type="GO" id="GO:0005524">
    <property type="term" value="F:ATP binding"/>
    <property type="evidence" value="ECO:0007669"/>
    <property type="project" value="UniProtKB-KW"/>
</dbReference>
<dbReference type="PROSITE" id="PS00211">
    <property type="entry name" value="ABC_TRANSPORTER_1"/>
    <property type="match status" value="1"/>
</dbReference>
<dbReference type="Pfam" id="PF00005">
    <property type="entry name" value="ABC_tran"/>
    <property type="match status" value="1"/>
</dbReference>
<dbReference type="EMBL" id="FTNI01000055">
    <property type="protein sequence ID" value="SIS24873.1"/>
    <property type="molecule type" value="Genomic_DNA"/>
</dbReference>
<name>A0A1N7HJB4_9ACTN</name>
<feature type="compositionally biased region" description="Basic and acidic residues" evidence="4">
    <location>
        <begin position="7"/>
        <end position="16"/>
    </location>
</feature>